<organism evidence="2 3">
    <name type="scientific">Tichowtungia aerotolerans</name>
    <dbReference type="NCBI Taxonomy" id="2697043"/>
    <lineage>
        <taxon>Bacteria</taxon>
        <taxon>Pseudomonadati</taxon>
        <taxon>Kiritimatiellota</taxon>
        <taxon>Tichowtungiia</taxon>
        <taxon>Tichowtungiales</taxon>
        <taxon>Tichowtungiaceae</taxon>
        <taxon>Tichowtungia</taxon>
    </lineage>
</organism>
<protein>
    <submittedName>
        <fullName evidence="2">Glycosyltransferase</fullName>
    </submittedName>
</protein>
<reference evidence="2 3" key="1">
    <citation type="submission" date="2020-01" db="EMBL/GenBank/DDBJ databases">
        <title>Ponticoccus aerotolerans gen. nov., sp. nov., an anaerobic bacterium and proposal of Ponticoccusceae fam. nov., Ponticoccusles ord. nov. and Ponticoccuse classis nov. in the phylum Kiritimatiellaeota.</title>
        <authorList>
            <person name="Zhou L.Y."/>
            <person name="Du Z.J."/>
        </authorList>
    </citation>
    <scope>NUCLEOTIDE SEQUENCE [LARGE SCALE GENOMIC DNA]</scope>
    <source>
        <strain evidence="2 3">S-5007</strain>
    </source>
</reference>
<proteinExistence type="predicted"/>
<dbReference type="GO" id="GO:0009103">
    <property type="term" value="P:lipopolysaccharide biosynthetic process"/>
    <property type="evidence" value="ECO:0007669"/>
    <property type="project" value="TreeGrafter"/>
</dbReference>
<keyword evidence="3" id="KW-1185">Reference proteome</keyword>
<evidence type="ECO:0000313" key="2">
    <source>
        <dbReference type="EMBL" id="QHI68081.1"/>
    </source>
</evidence>
<dbReference type="Pfam" id="PF13692">
    <property type="entry name" value="Glyco_trans_1_4"/>
    <property type="match status" value="1"/>
</dbReference>
<keyword evidence="1 2" id="KW-0808">Transferase</keyword>
<dbReference type="Proteomes" id="UP000464954">
    <property type="component" value="Chromosome"/>
</dbReference>
<dbReference type="Gene3D" id="3.40.50.2000">
    <property type="entry name" value="Glycogen Phosphorylase B"/>
    <property type="match status" value="2"/>
</dbReference>
<sequence length="350" mass="39789">MDKIKTVLWWGRFNPGYSRNRILRDLLHDNGWEVVDFHPSWSSVGDLQALLKRMPRPDLIWVPNFRQRDFYAAKRYARRLNVPILFDPLISSYDKRVFENRKLAEGSFRAERLRRWEGGMFRSSRIVLADTQEHARFFSEELGADPARIFIVPVGAEEKLFVPQPGRAPAGPVEVLFYGSFVPLQGVRFIVEAARLVPEVNWTFVGQGKLRENCERASVDLANVSFEDWVPCSQLAERIGKADILLGIFGDTPKASRVIPNKLYQAIACARPIITMDSPVYSQDVREAGRSGVAWIPAASPEALANAVRQWAKHPEMLEERGQSARALYNRFYANDKVADALMKALSVID</sequence>
<gene>
    <name evidence="2" type="ORF">GT409_00975</name>
</gene>
<evidence type="ECO:0000313" key="3">
    <source>
        <dbReference type="Proteomes" id="UP000464954"/>
    </source>
</evidence>
<dbReference type="RefSeq" id="WP_160626115.1">
    <property type="nucleotide sequence ID" value="NZ_CP047593.1"/>
</dbReference>
<dbReference type="PANTHER" id="PTHR46401:SF2">
    <property type="entry name" value="GLYCOSYLTRANSFERASE WBBK-RELATED"/>
    <property type="match status" value="1"/>
</dbReference>
<accession>A0A6P1M2K5</accession>
<dbReference type="EMBL" id="CP047593">
    <property type="protein sequence ID" value="QHI68081.1"/>
    <property type="molecule type" value="Genomic_DNA"/>
</dbReference>
<dbReference type="PANTHER" id="PTHR46401">
    <property type="entry name" value="GLYCOSYLTRANSFERASE WBBK-RELATED"/>
    <property type="match status" value="1"/>
</dbReference>
<dbReference type="KEGG" id="taer:GT409_00975"/>
<dbReference type="SUPFAM" id="SSF53756">
    <property type="entry name" value="UDP-Glycosyltransferase/glycogen phosphorylase"/>
    <property type="match status" value="1"/>
</dbReference>
<dbReference type="GO" id="GO:0016757">
    <property type="term" value="F:glycosyltransferase activity"/>
    <property type="evidence" value="ECO:0007669"/>
    <property type="project" value="TreeGrafter"/>
</dbReference>
<evidence type="ECO:0000256" key="1">
    <source>
        <dbReference type="ARBA" id="ARBA00022679"/>
    </source>
</evidence>
<name>A0A6P1M2K5_9BACT</name>
<dbReference type="AlphaFoldDB" id="A0A6P1M2K5"/>